<dbReference type="PROSITE" id="PS50005">
    <property type="entry name" value="TPR"/>
    <property type="match status" value="1"/>
</dbReference>
<dbReference type="InterPro" id="IPR051685">
    <property type="entry name" value="Ycf3/AcsC/BcsC/TPR_MFPF"/>
</dbReference>
<reference evidence="7" key="1">
    <citation type="journal article" date="2019" name="Int. J. Syst. Evol. Microbiol.">
        <title>The Global Catalogue of Microorganisms (GCM) 10K type strain sequencing project: providing services to taxonomists for standard genome sequencing and annotation.</title>
        <authorList>
            <consortium name="The Broad Institute Genomics Platform"/>
            <consortium name="The Broad Institute Genome Sequencing Center for Infectious Disease"/>
            <person name="Wu L."/>
            <person name="Ma J."/>
        </authorList>
    </citation>
    <scope>NUCLEOTIDE SEQUENCE [LARGE SCALE GENOMIC DNA]</scope>
    <source>
        <strain evidence="7">CGMCC 1.15461</strain>
    </source>
</reference>
<evidence type="ECO:0000313" key="6">
    <source>
        <dbReference type="EMBL" id="GGB64754.1"/>
    </source>
</evidence>
<gene>
    <name evidence="6" type="ORF">GCM10007424_00820</name>
</gene>
<dbReference type="RefSeq" id="WP_188619246.1">
    <property type="nucleotide sequence ID" value="NZ_BMJE01000001.1"/>
</dbReference>
<keyword evidence="7" id="KW-1185">Reference proteome</keyword>
<evidence type="ECO:0000259" key="5">
    <source>
        <dbReference type="Pfam" id="PF19413"/>
    </source>
</evidence>
<feature type="chain" id="PRO_5046970972" description="YaiO beta-barrel domain-containing protein" evidence="4">
    <location>
        <begin position="27"/>
        <end position="954"/>
    </location>
</feature>
<dbReference type="Pfam" id="PF19413">
    <property type="entry name" value="YaiO"/>
    <property type="match status" value="1"/>
</dbReference>
<dbReference type="Proteomes" id="UP000615760">
    <property type="component" value="Unassembled WGS sequence"/>
</dbReference>
<dbReference type="NCBIfam" id="TIGR04390">
    <property type="entry name" value="OMP_YaiO_dom"/>
    <property type="match status" value="1"/>
</dbReference>
<feature type="repeat" description="TPR" evidence="3">
    <location>
        <begin position="638"/>
        <end position="671"/>
    </location>
</feature>
<dbReference type="SMART" id="SM00028">
    <property type="entry name" value="TPR"/>
    <property type="match status" value="5"/>
</dbReference>
<organism evidence="6 7">
    <name type="scientific">Flavobacterium suaedae</name>
    <dbReference type="NCBI Taxonomy" id="1767027"/>
    <lineage>
        <taxon>Bacteria</taxon>
        <taxon>Pseudomonadati</taxon>
        <taxon>Bacteroidota</taxon>
        <taxon>Flavobacteriia</taxon>
        <taxon>Flavobacteriales</taxon>
        <taxon>Flavobacteriaceae</taxon>
        <taxon>Flavobacterium</taxon>
    </lineage>
</organism>
<name>A0ABQ1JCA2_9FLAO</name>
<dbReference type="Pfam" id="PF14559">
    <property type="entry name" value="TPR_19"/>
    <property type="match status" value="3"/>
</dbReference>
<protein>
    <recommendedName>
        <fullName evidence="5">YaiO beta-barrel domain-containing protein</fullName>
    </recommendedName>
</protein>
<evidence type="ECO:0000313" key="7">
    <source>
        <dbReference type="Proteomes" id="UP000615760"/>
    </source>
</evidence>
<dbReference type="Gene3D" id="1.25.40.10">
    <property type="entry name" value="Tetratricopeptide repeat domain"/>
    <property type="match status" value="3"/>
</dbReference>
<evidence type="ECO:0000256" key="4">
    <source>
        <dbReference type="SAM" id="SignalP"/>
    </source>
</evidence>
<dbReference type="SUPFAM" id="SSF48439">
    <property type="entry name" value="Protein prenylyltransferase"/>
    <property type="match status" value="1"/>
</dbReference>
<keyword evidence="2 3" id="KW-0802">TPR repeat</keyword>
<dbReference type="InterPro" id="IPR019734">
    <property type="entry name" value="TPR_rpt"/>
</dbReference>
<feature type="signal peptide" evidence="4">
    <location>
        <begin position="1"/>
        <end position="26"/>
    </location>
</feature>
<accession>A0ABQ1JCA2</accession>
<dbReference type="PANTHER" id="PTHR44943">
    <property type="entry name" value="CELLULOSE SYNTHASE OPERON PROTEIN C"/>
    <property type="match status" value="1"/>
</dbReference>
<proteinExistence type="predicted"/>
<keyword evidence="4" id="KW-0732">Signal</keyword>
<evidence type="ECO:0000256" key="3">
    <source>
        <dbReference type="PROSITE-ProRule" id="PRU00339"/>
    </source>
</evidence>
<evidence type="ECO:0000256" key="2">
    <source>
        <dbReference type="ARBA" id="ARBA00022803"/>
    </source>
</evidence>
<sequence length="954" mass="111649">MDRLFKNIKYIVVCVLLLGFASTAYSQTSDEYFQMAKREGKQKGNFAAAAEYCEKALELAPLDMDIKEYLGKCYLELGRLEEARITLLDVLQRSPRRTDARHYLINIETQTERYASAICYVNELLEITPYSKTLWMRKINLYNLDDNKVEANRETKRLYQIFPQDEEIRQMYHNVLMEDALKKSKAGDLTGAAKQYQAALKVSKYNSDLYLGLINLYIKLGNTNEALNTADMGLYYLPDNREILDKKIGILEQQHRYQEAIAIVQEQLKKWNSPSYNKLLTYLTAEAARHYKNSDPYVLYGQVYYRDSGNSEAHDYLLTTALSRGYYHDAQRILTEDLKSNPNSKDLLVKQLFVYENLKDEKGTRQTLERLYELYPEDTDIRAKYNAMRFEDAKLMFANGNHKEALPIFIRLSENPDYGKPSKNYIFSIYVAKANYVQAMELINEMIRENPGEQRYIIRKIDLLMAMEEYPEAYELARTYKEQYPDNLEYKYMFRDLSVEYIKYLNEHEGYETVKDVADALVEEDPDSMLAYNYAIGARISMSQYEEAMEMIQRALDRFPDDKQMRLKEAGVYSQMGEHEKSIEALRALWQDYPYNHDIKGSLVEEMLLHAKQLQEDDEPFQAKAVYHEILLIKPNDKTAALKLSSIYIDRQEYPEAMKVVDDSLELNQNDNDLLYKKGIIYELMKDYKRARKYQGMYNPPAHKYDEHIEHLEYLDSQLLKNQINVSYLKATSDSILITTSVASIEYMRINRRDTYVARLNYAARSTGVGVQGEVDWYHTFKNKSYLLANAGVANRFFPDFKIGASLFKPFKKVWQAELGARFTRLSNETNFYTGIIGLERTYDRLWLNARVMLMADSEDIYNSILAQGRFYLDNDRDYLTVMGSVGTAPQDQKLDFQINTFTSYVNTMVGAGYFHFFSHRTSFGVMGNWYNYRVTPTSYINQYNLYLTVRTKF</sequence>
<dbReference type="InterPro" id="IPR011990">
    <property type="entry name" value="TPR-like_helical_dom_sf"/>
</dbReference>
<comment type="caution">
    <text evidence="6">The sequence shown here is derived from an EMBL/GenBank/DDBJ whole genome shotgun (WGS) entry which is preliminary data.</text>
</comment>
<dbReference type="PANTHER" id="PTHR44943:SF8">
    <property type="entry name" value="TPR REPEAT-CONTAINING PROTEIN MJ0263"/>
    <property type="match status" value="1"/>
</dbReference>
<keyword evidence="1" id="KW-0677">Repeat</keyword>
<dbReference type="InterPro" id="IPR030887">
    <property type="entry name" value="Beta-barrel_YaiO"/>
</dbReference>
<dbReference type="EMBL" id="BMJE01000001">
    <property type="protein sequence ID" value="GGB64754.1"/>
    <property type="molecule type" value="Genomic_DNA"/>
</dbReference>
<evidence type="ECO:0000256" key="1">
    <source>
        <dbReference type="ARBA" id="ARBA00022737"/>
    </source>
</evidence>
<feature type="domain" description="YaiO beta-barrel" evidence="5">
    <location>
        <begin position="721"/>
        <end position="892"/>
    </location>
</feature>
<dbReference type="SUPFAM" id="SSF48452">
    <property type="entry name" value="TPR-like"/>
    <property type="match status" value="2"/>
</dbReference>